<dbReference type="PANTHER" id="PTHR43818">
    <property type="entry name" value="BCDNA.GH03377"/>
    <property type="match status" value="1"/>
</dbReference>
<dbReference type="GO" id="GO:0000166">
    <property type="term" value="F:nucleotide binding"/>
    <property type="evidence" value="ECO:0007669"/>
    <property type="project" value="InterPro"/>
</dbReference>
<name>A0A6B8RNT1_9BACL</name>
<dbReference type="AlphaFoldDB" id="A0A6B8RNT1"/>
<dbReference type="Proteomes" id="UP000426246">
    <property type="component" value="Chromosome"/>
</dbReference>
<dbReference type="OrthoDB" id="9815825at2"/>
<dbReference type="InterPro" id="IPR050463">
    <property type="entry name" value="Gfo/Idh/MocA_oxidrdct_glycsds"/>
</dbReference>
<evidence type="ECO:0000313" key="5">
    <source>
        <dbReference type="Proteomes" id="UP000426246"/>
    </source>
</evidence>
<accession>A0A6B8RNT1</accession>
<feature type="domain" description="GFO/IDH/MocA-like oxidoreductase" evidence="3">
    <location>
        <begin position="129"/>
        <end position="263"/>
    </location>
</feature>
<sequence>MGVIGLAGIANFHIKGILESQDAELWAISDVNEVTLKMKAEEYHIPDSRSYTNYSEMLKHSGIDALSICTPNFNHFEIAFAAIEHGIPFAVEKPVALNTHEADILNRRVQETKLPNMVCFSYRYKAAARYAKWLVEQGSLGRITHVYSQYLQGWAINEQIPLIWRFQKSLSGSGALGDLGSHILDLTRFLVGDAEKIFSHAGTLVKERTIIDSQELGQVDVDDFCHWMALYAGNISVTAAISRFAYGRGNYQRIEIFGTEGSLIYNLDEDDTLEVCMPGENGHSNGFNKVAIPDNFKSDQMQSFFDIVNGKSDGLSATMQDGLINQKSLDAIIESFTAGTWVSLQ</sequence>
<dbReference type="KEGG" id="ppsc:EHS13_21050"/>
<dbReference type="Pfam" id="PF01408">
    <property type="entry name" value="GFO_IDH_MocA"/>
    <property type="match status" value="1"/>
</dbReference>
<dbReference type="InterPro" id="IPR036291">
    <property type="entry name" value="NAD(P)-bd_dom_sf"/>
</dbReference>
<proteinExistence type="predicted"/>
<evidence type="ECO:0000313" key="4">
    <source>
        <dbReference type="EMBL" id="QGQ97193.1"/>
    </source>
</evidence>
<dbReference type="InterPro" id="IPR000683">
    <property type="entry name" value="Gfo/Idh/MocA-like_OxRdtase_N"/>
</dbReference>
<dbReference type="EMBL" id="CP034235">
    <property type="protein sequence ID" value="QGQ97193.1"/>
    <property type="molecule type" value="Genomic_DNA"/>
</dbReference>
<evidence type="ECO:0000259" key="3">
    <source>
        <dbReference type="Pfam" id="PF22725"/>
    </source>
</evidence>
<evidence type="ECO:0000256" key="1">
    <source>
        <dbReference type="ARBA" id="ARBA00023002"/>
    </source>
</evidence>
<protein>
    <submittedName>
        <fullName evidence="4">Gfo/Idh/MocA family oxidoreductase</fullName>
    </submittedName>
</protein>
<keyword evidence="1" id="KW-0560">Oxidoreductase</keyword>
<feature type="domain" description="Gfo/Idh/MocA-like oxidoreductase N-terminal" evidence="2">
    <location>
        <begin position="2"/>
        <end position="115"/>
    </location>
</feature>
<dbReference type="PANTHER" id="PTHR43818:SF11">
    <property type="entry name" value="BCDNA.GH03377"/>
    <property type="match status" value="1"/>
</dbReference>
<dbReference type="SUPFAM" id="SSF55347">
    <property type="entry name" value="Glyceraldehyde-3-phosphate dehydrogenase-like, C-terminal domain"/>
    <property type="match status" value="1"/>
</dbReference>
<dbReference type="RefSeq" id="WP_155702295.1">
    <property type="nucleotide sequence ID" value="NZ_CP034235.1"/>
</dbReference>
<keyword evidence="5" id="KW-1185">Reference proteome</keyword>
<dbReference type="SUPFAM" id="SSF51735">
    <property type="entry name" value="NAD(P)-binding Rossmann-fold domains"/>
    <property type="match status" value="1"/>
</dbReference>
<dbReference type="Pfam" id="PF22725">
    <property type="entry name" value="GFO_IDH_MocA_C3"/>
    <property type="match status" value="1"/>
</dbReference>
<reference evidence="5" key="1">
    <citation type="submission" date="2018-11" db="EMBL/GenBank/DDBJ databases">
        <title>Complete genome sequence of Paenibacillus sp. ML311-T8.</title>
        <authorList>
            <person name="Nam Y.-D."/>
            <person name="Kang J."/>
            <person name="Chung W.-H."/>
            <person name="Park Y.S."/>
        </authorList>
    </citation>
    <scope>NUCLEOTIDE SEQUENCE [LARGE SCALE GENOMIC DNA]</scope>
    <source>
        <strain evidence="5">ML311-T8</strain>
    </source>
</reference>
<dbReference type="InterPro" id="IPR055170">
    <property type="entry name" value="GFO_IDH_MocA-like_dom"/>
</dbReference>
<dbReference type="Gene3D" id="3.40.50.720">
    <property type="entry name" value="NAD(P)-binding Rossmann-like Domain"/>
    <property type="match status" value="1"/>
</dbReference>
<organism evidence="4 5">
    <name type="scientific">Paenibacillus psychroresistens</name>
    <dbReference type="NCBI Taxonomy" id="1778678"/>
    <lineage>
        <taxon>Bacteria</taxon>
        <taxon>Bacillati</taxon>
        <taxon>Bacillota</taxon>
        <taxon>Bacilli</taxon>
        <taxon>Bacillales</taxon>
        <taxon>Paenibacillaceae</taxon>
        <taxon>Paenibacillus</taxon>
    </lineage>
</organism>
<gene>
    <name evidence="4" type="ORF">EHS13_21050</name>
</gene>
<dbReference type="Gene3D" id="3.30.360.10">
    <property type="entry name" value="Dihydrodipicolinate Reductase, domain 2"/>
    <property type="match status" value="1"/>
</dbReference>
<evidence type="ECO:0000259" key="2">
    <source>
        <dbReference type="Pfam" id="PF01408"/>
    </source>
</evidence>
<dbReference type="GO" id="GO:0016491">
    <property type="term" value="F:oxidoreductase activity"/>
    <property type="evidence" value="ECO:0007669"/>
    <property type="project" value="UniProtKB-KW"/>
</dbReference>